<comment type="caution">
    <text evidence="1">The sequence shown here is derived from an EMBL/GenBank/DDBJ whole genome shotgun (WGS) entry which is preliminary data.</text>
</comment>
<dbReference type="NCBIfam" id="NF041728">
    <property type="entry name" value="BPSL0761_fam"/>
    <property type="match status" value="1"/>
</dbReference>
<dbReference type="AlphaFoldDB" id="A0A3M2VYH5"/>
<sequence length="93" mass="10707">MTMVDERTRSVVQAGEFLAEIVKDTALPDFIRNEAKRLLRHYPSAHEVWLAGRLELLRQNEILQLSTTPVPLPAVLLTWPLCEPFFCDSQDKM</sequence>
<dbReference type="EMBL" id="RBNL01003849">
    <property type="protein sequence ID" value="RML43478.1"/>
    <property type="molecule type" value="Genomic_DNA"/>
</dbReference>
<reference evidence="1 2" key="1">
    <citation type="submission" date="2018-08" db="EMBL/GenBank/DDBJ databases">
        <title>Recombination of ecologically and evolutionarily significant loci maintains genetic cohesion in the Pseudomonas syringae species complex.</title>
        <authorList>
            <person name="Dillon M."/>
            <person name="Thakur S."/>
            <person name="Almeida R.N.D."/>
            <person name="Weir B.S."/>
            <person name="Guttman D.S."/>
        </authorList>
    </citation>
    <scope>NUCLEOTIDE SEQUENCE [LARGE SCALE GENOMIC DNA]</scope>
    <source>
        <strain evidence="1 2">88_10</strain>
    </source>
</reference>
<gene>
    <name evidence="1" type="ORF">APX70_03988</name>
</gene>
<organism evidence="1 2">
    <name type="scientific">Pseudomonas syringae pv. maculicola</name>
    <dbReference type="NCBI Taxonomy" id="59511"/>
    <lineage>
        <taxon>Bacteria</taxon>
        <taxon>Pseudomonadati</taxon>
        <taxon>Pseudomonadota</taxon>
        <taxon>Gammaproteobacteria</taxon>
        <taxon>Pseudomonadales</taxon>
        <taxon>Pseudomonadaceae</taxon>
        <taxon>Pseudomonas</taxon>
    </lineage>
</organism>
<dbReference type="InterPro" id="IPR049723">
    <property type="entry name" value="BPSL0761-like"/>
</dbReference>
<name>A0A3M2VYH5_PSEYM</name>
<evidence type="ECO:0000313" key="2">
    <source>
        <dbReference type="Proteomes" id="UP000282378"/>
    </source>
</evidence>
<protein>
    <submittedName>
        <fullName evidence="1">Uncharacterized protein</fullName>
    </submittedName>
</protein>
<accession>A0A3M2VYH5</accession>
<dbReference type="Proteomes" id="UP000282378">
    <property type="component" value="Unassembled WGS sequence"/>
</dbReference>
<proteinExistence type="predicted"/>
<evidence type="ECO:0000313" key="1">
    <source>
        <dbReference type="EMBL" id="RML43478.1"/>
    </source>
</evidence>